<accession>A0ABW8P6M4</accession>
<sequence length="439" mass="50319">MFKLNAKIKVYETYKLIPTPKFYEFNYVKNVEIVSAYNTLTDTAKIEMPKRVFKDSKNFNQSALADVTDFMKKNSIHDYLKLESFIEIYLGYNDEYRAAFRGYITGVSGDNPVIITCEDIMYALKKVKAVDDKETKSSNKDQWNMISPNPAINIQNFNPKTFFEKKINKLKLPIKINALDEDLGNIMINRNQSLAQVFEMLKEKGIHTYFKMEKFKPVLTITNNPQQHTAKEIGGFIDRNFIAHPIAGLLTKKLVNKGLDILGPKLNNINKAFNTDAFLGKARFRFRYNIINDNLTVVREITNNSRIRVEKYFNDSNTPIAVELGDSNGPLLKTYVIHNDDNKNNISETKTPFKEKVAKITAELFQYAALRAMETKPSGLEGTFTTFGEPFVRPTDKVILENAKEKEKNGTFLVKAVKRTFGSNGYRQTIEIGRRVEVN</sequence>
<dbReference type="EMBL" id="JAZGZP010000006">
    <property type="protein sequence ID" value="MFK7000207.1"/>
    <property type="molecule type" value="Genomic_DNA"/>
</dbReference>
<organism evidence="1 2">
    <name type="scientific">Flavobacterium oreochromis</name>
    <dbReference type="NCBI Taxonomy" id="2906078"/>
    <lineage>
        <taxon>Bacteria</taxon>
        <taxon>Pseudomonadati</taxon>
        <taxon>Bacteroidota</taxon>
        <taxon>Flavobacteriia</taxon>
        <taxon>Flavobacteriales</taxon>
        <taxon>Flavobacteriaceae</taxon>
        <taxon>Flavobacterium</taxon>
    </lineage>
</organism>
<evidence type="ECO:0000313" key="2">
    <source>
        <dbReference type="Proteomes" id="UP001621706"/>
    </source>
</evidence>
<evidence type="ECO:0000313" key="1">
    <source>
        <dbReference type="EMBL" id="MFK7000207.1"/>
    </source>
</evidence>
<gene>
    <name evidence="1" type="ORF">V3I07_04785</name>
</gene>
<dbReference type="RefSeq" id="WP_088397758.1">
    <property type="nucleotide sequence ID" value="NZ_JAZGZP010000006.1"/>
</dbReference>
<reference evidence="1 2" key="1">
    <citation type="submission" date="2024-02" db="EMBL/GenBank/DDBJ databases">
        <title>Comparative Genomic Analysis of Flavobacterium Species Causing Columnaris Disease of Freshwater Fish in Thailand: Insights into Virulence and Resistance Mechanisms.</title>
        <authorList>
            <person name="Nguyen D."/>
            <person name="Chokmangmeepisarn P."/>
            <person name="Khianchaikhan K."/>
            <person name="Morishita M."/>
            <person name="Bunnoy A."/>
            <person name="Rodkhum C."/>
        </authorList>
    </citation>
    <scope>NUCLEOTIDE SEQUENCE [LARGE SCALE GENOMIC DNA]</scope>
    <source>
        <strain evidence="1 2">CNRT2201</strain>
    </source>
</reference>
<name>A0ABW8P6M4_9FLAO</name>
<comment type="caution">
    <text evidence="1">The sequence shown here is derived from an EMBL/GenBank/DDBJ whole genome shotgun (WGS) entry which is preliminary data.</text>
</comment>
<keyword evidence="2" id="KW-1185">Reference proteome</keyword>
<dbReference type="Proteomes" id="UP001621706">
    <property type="component" value="Unassembled WGS sequence"/>
</dbReference>
<proteinExistence type="predicted"/>
<protein>
    <submittedName>
        <fullName evidence="1">Uncharacterized protein</fullName>
    </submittedName>
</protein>